<evidence type="ECO:0000313" key="2">
    <source>
        <dbReference type="Proteomes" id="UP001222932"/>
    </source>
</evidence>
<dbReference type="AlphaFoldDB" id="A0AAD3Y9T2"/>
<sequence>MPRPNRFRRANALCWFRSPAKPDSSPKAVHFLRGFRPPTATQSSTEATMICTYHGGVRNHIEALDLGPKVCLSRDDLLYFHAELQATIAAVEMPAKAYYNLRHHQRWDERQLIEVTQMSDRLKCILGS</sequence>
<accession>A0AAD3Y9T2</accession>
<reference evidence="1" key="2">
    <citation type="submission" date="2023-06" db="EMBL/GenBank/DDBJ databases">
        <authorList>
            <person name="Kobayashi Y."/>
            <person name="Kayamori A."/>
            <person name="Aoki K."/>
            <person name="Shiwa Y."/>
            <person name="Fujita N."/>
            <person name="Sugita T."/>
            <person name="Iwasaki W."/>
            <person name="Tanaka N."/>
            <person name="Takashima M."/>
        </authorList>
    </citation>
    <scope>NUCLEOTIDE SEQUENCE</scope>
    <source>
        <strain evidence="1">HIS016</strain>
    </source>
</reference>
<dbReference type="EMBL" id="BTCM01000001">
    <property type="protein sequence ID" value="GMK54308.1"/>
    <property type="molecule type" value="Genomic_DNA"/>
</dbReference>
<organism evidence="1 2">
    <name type="scientific">Cutaneotrichosporon spelunceum</name>
    <dbReference type="NCBI Taxonomy" id="1672016"/>
    <lineage>
        <taxon>Eukaryota</taxon>
        <taxon>Fungi</taxon>
        <taxon>Dikarya</taxon>
        <taxon>Basidiomycota</taxon>
        <taxon>Agaricomycotina</taxon>
        <taxon>Tremellomycetes</taxon>
        <taxon>Trichosporonales</taxon>
        <taxon>Trichosporonaceae</taxon>
        <taxon>Cutaneotrichosporon</taxon>
    </lineage>
</organism>
<proteinExistence type="predicted"/>
<evidence type="ECO:0000313" key="1">
    <source>
        <dbReference type="EMBL" id="GMK54308.1"/>
    </source>
</evidence>
<dbReference type="Proteomes" id="UP001222932">
    <property type="component" value="Unassembled WGS sequence"/>
</dbReference>
<keyword evidence="2" id="KW-1185">Reference proteome</keyword>
<comment type="caution">
    <text evidence="1">The sequence shown here is derived from an EMBL/GenBank/DDBJ whole genome shotgun (WGS) entry which is preliminary data.</text>
</comment>
<name>A0AAD3Y9T2_9TREE</name>
<reference evidence="1" key="1">
    <citation type="journal article" date="2023" name="BMC Genomics">
        <title>Chromosome-level genome assemblies of Cutaneotrichosporon spp. (Trichosporonales, Basidiomycota) reveal imbalanced evolution between nucleotide sequences and chromosome synteny.</title>
        <authorList>
            <person name="Kobayashi Y."/>
            <person name="Kayamori A."/>
            <person name="Aoki K."/>
            <person name="Shiwa Y."/>
            <person name="Matsutani M."/>
            <person name="Fujita N."/>
            <person name="Sugita T."/>
            <person name="Iwasaki W."/>
            <person name="Tanaka N."/>
            <person name="Takashima M."/>
        </authorList>
    </citation>
    <scope>NUCLEOTIDE SEQUENCE</scope>
    <source>
        <strain evidence="1">HIS016</strain>
    </source>
</reference>
<protein>
    <submittedName>
        <fullName evidence="1">Uncharacterized protein</fullName>
    </submittedName>
</protein>
<gene>
    <name evidence="1" type="ORF">CspeluHIS016_0108940</name>
</gene>